<proteinExistence type="predicted"/>
<dbReference type="Pfam" id="PF00501">
    <property type="entry name" value="AMP-binding"/>
    <property type="match status" value="1"/>
</dbReference>
<dbReference type="PANTHER" id="PTHR43845">
    <property type="entry name" value="BLR5969 PROTEIN"/>
    <property type="match status" value="1"/>
</dbReference>
<dbReference type="PANTHER" id="PTHR43845:SF1">
    <property type="entry name" value="BLR5969 PROTEIN"/>
    <property type="match status" value="1"/>
</dbReference>
<dbReference type="EMBL" id="CP022313">
    <property type="protein sequence ID" value="AXJ07914.1"/>
    <property type="molecule type" value="Genomic_DNA"/>
</dbReference>
<dbReference type="AlphaFoldDB" id="A0A345V5B2"/>
<dbReference type="SUPFAM" id="SSF56801">
    <property type="entry name" value="Acetyl-CoA synthetase-like"/>
    <property type="match status" value="1"/>
</dbReference>
<reference evidence="2 3" key="1">
    <citation type="submission" date="2017-07" db="EMBL/GenBank/DDBJ databases">
        <title>Genome sequence of Pseudomonas NEP1.</title>
        <authorList>
            <person name="Nascimento F.X."/>
        </authorList>
    </citation>
    <scope>NUCLEOTIDE SEQUENCE [LARGE SCALE GENOMIC DNA]</scope>
    <source>
        <strain evidence="2 3">NEP1</strain>
    </source>
</reference>
<evidence type="ECO:0000313" key="2">
    <source>
        <dbReference type="EMBL" id="AXJ07914.1"/>
    </source>
</evidence>
<dbReference type="Proteomes" id="UP000254535">
    <property type="component" value="Chromosome"/>
</dbReference>
<dbReference type="InterPro" id="IPR042099">
    <property type="entry name" value="ANL_N_sf"/>
</dbReference>
<protein>
    <submittedName>
        <fullName evidence="2">CoF synthetase</fullName>
    </submittedName>
</protein>
<accession>A0A345V5B2</accession>
<name>A0A345V5B2_PSEFL</name>
<dbReference type="RefSeq" id="WP_115079808.1">
    <property type="nucleotide sequence ID" value="NZ_CP022313.1"/>
</dbReference>
<dbReference type="InterPro" id="IPR000873">
    <property type="entry name" value="AMP-dep_synth/lig_dom"/>
</dbReference>
<organism evidence="2 3">
    <name type="scientific">Pseudomonas fluorescens</name>
    <dbReference type="NCBI Taxonomy" id="294"/>
    <lineage>
        <taxon>Bacteria</taxon>
        <taxon>Pseudomonadati</taxon>
        <taxon>Pseudomonadota</taxon>
        <taxon>Gammaproteobacteria</taxon>
        <taxon>Pseudomonadales</taxon>
        <taxon>Pseudomonadaceae</taxon>
        <taxon>Pseudomonas</taxon>
    </lineage>
</organism>
<dbReference type="Gene3D" id="3.40.50.12780">
    <property type="entry name" value="N-terminal domain of ligase-like"/>
    <property type="match status" value="1"/>
</dbReference>
<evidence type="ECO:0000259" key="1">
    <source>
        <dbReference type="Pfam" id="PF00501"/>
    </source>
</evidence>
<sequence>MSNESVTDVSADAFARKLAHARSLPWFRALYPRILEVQNLSDLHRLPVLAVEDEFGGGLFSALGDASHRAPGGGLTLTSGGSTGSCKQITHSWAFNAAIVHLGARMFGPADERPEVVINCLTAGEMQGAFQYASAIVQHVGARLLPAGSQMGVQRIAELIEAHKADALICTPSFAAALFNHVKVGVARLGSLKWLYYIGEPCSETLRDQLARDWPMLNIRSLGYSSTETGPIGFQCAYLKHGFYHLHADAMLLEVVDPLTLNAVAEEQTGEFLLTPLLPDHVPLLRYRIGDRGQILRTETKCACGSFLPVLALEGRIETSIKLGGALITQSQVLHVLRQLLPQLQATDVQVQIDRQSEGARMRLVLAEDTLTADTRSVIEDALQVEGQASALLRLPGVLGLEVKRLARQEFETTLAGKTPFFVTLEQTPALS</sequence>
<gene>
    <name evidence="2" type="ORF">CFN16_28365</name>
</gene>
<evidence type="ECO:0000313" key="3">
    <source>
        <dbReference type="Proteomes" id="UP000254535"/>
    </source>
</evidence>
<feature type="domain" description="AMP-dependent synthetase/ligase" evidence="1">
    <location>
        <begin position="79"/>
        <end position="273"/>
    </location>
</feature>